<evidence type="ECO:0000256" key="1">
    <source>
        <dbReference type="ARBA" id="ARBA00006484"/>
    </source>
</evidence>
<evidence type="ECO:0000313" key="4">
    <source>
        <dbReference type="EMBL" id="MFD1834304.1"/>
    </source>
</evidence>
<dbReference type="PRINTS" id="PR00081">
    <property type="entry name" value="GDHRDH"/>
</dbReference>
<evidence type="ECO:0000256" key="2">
    <source>
        <dbReference type="ARBA" id="ARBA00023002"/>
    </source>
</evidence>
<dbReference type="SUPFAM" id="SSF51735">
    <property type="entry name" value="NAD(P)-binding Rossmann-fold domains"/>
    <property type="match status" value="1"/>
</dbReference>
<comment type="similarity">
    <text evidence="1">Belongs to the short-chain dehydrogenases/reductases (SDR) family.</text>
</comment>
<dbReference type="PRINTS" id="PR00080">
    <property type="entry name" value="SDRFAMILY"/>
</dbReference>
<dbReference type="EMBL" id="JBHUFL010000002">
    <property type="protein sequence ID" value="MFD1834304.1"/>
    <property type="molecule type" value="Genomic_DNA"/>
</dbReference>
<comment type="caution">
    <text evidence="4">The sequence shown here is derived from an EMBL/GenBank/DDBJ whole genome shotgun (WGS) entry which is preliminary data.</text>
</comment>
<organism evidence="4 5">
    <name type="scientific">Brachybacterium rhamnosum</name>
    <dbReference type="NCBI Taxonomy" id="173361"/>
    <lineage>
        <taxon>Bacteria</taxon>
        <taxon>Bacillati</taxon>
        <taxon>Actinomycetota</taxon>
        <taxon>Actinomycetes</taxon>
        <taxon>Micrococcales</taxon>
        <taxon>Dermabacteraceae</taxon>
        <taxon>Brachybacterium</taxon>
    </lineage>
</organism>
<sequence length="263" mass="27705">MSTTPTPSPLFDLTGRTALVTGGAKGLGLAMARGLAQHGAPIVLADIDDETGEQAARDLAAETGVRVDYRHLDVTDQAEVEQTVAAIDDEVGGIEILLNNAGCTIHHPLEDGDAEKWRAVMTLNLDGVYHVLSAVGRRMLERGHGSIINTGSMSGIIANVPQTQASYNASKAAVHNLTRSAALEWAERGVRVNAIAPGYMRTELTRGFYEAGGPQIDQWNLMTPMKRPGEPHELAGAAVYLASDASSFVTGSVLSIDGGYTAA</sequence>
<keyword evidence="5" id="KW-1185">Reference proteome</keyword>
<dbReference type="InterPro" id="IPR057326">
    <property type="entry name" value="KR_dom"/>
</dbReference>
<dbReference type="InterPro" id="IPR036291">
    <property type="entry name" value="NAD(P)-bd_dom_sf"/>
</dbReference>
<dbReference type="SMART" id="SM00822">
    <property type="entry name" value="PKS_KR"/>
    <property type="match status" value="1"/>
</dbReference>
<keyword evidence="2" id="KW-0560">Oxidoreductase</keyword>
<dbReference type="NCBIfam" id="NF005559">
    <property type="entry name" value="PRK07231.1"/>
    <property type="match status" value="1"/>
</dbReference>
<dbReference type="PROSITE" id="PS00061">
    <property type="entry name" value="ADH_SHORT"/>
    <property type="match status" value="1"/>
</dbReference>
<dbReference type="PANTHER" id="PTHR43008:SF4">
    <property type="entry name" value="CHAIN DEHYDROGENASE, PUTATIVE (AFU_ORTHOLOGUE AFUA_4G08710)-RELATED"/>
    <property type="match status" value="1"/>
</dbReference>
<dbReference type="RefSeq" id="WP_343903668.1">
    <property type="nucleotide sequence ID" value="NZ_BAAAIS010000002.1"/>
</dbReference>
<protein>
    <submittedName>
        <fullName evidence="4">SDR family oxidoreductase</fullName>
    </submittedName>
</protein>
<evidence type="ECO:0000313" key="5">
    <source>
        <dbReference type="Proteomes" id="UP001597280"/>
    </source>
</evidence>
<dbReference type="Pfam" id="PF13561">
    <property type="entry name" value="adh_short_C2"/>
    <property type="match status" value="1"/>
</dbReference>
<dbReference type="InterPro" id="IPR006311">
    <property type="entry name" value="TAT_signal"/>
</dbReference>
<feature type="domain" description="Ketoreductase" evidence="3">
    <location>
        <begin position="16"/>
        <end position="198"/>
    </location>
</feature>
<dbReference type="InterPro" id="IPR020904">
    <property type="entry name" value="Sc_DH/Rdtase_CS"/>
</dbReference>
<dbReference type="InterPro" id="IPR002347">
    <property type="entry name" value="SDR_fam"/>
</dbReference>
<reference evidence="5" key="1">
    <citation type="journal article" date="2019" name="Int. J. Syst. Evol. Microbiol.">
        <title>The Global Catalogue of Microorganisms (GCM) 10K type strain sequencing project: providing services to taxonomists for standard genome sequencing and annotation.</title>
        <authorList>
            <consortium name="The Broad Institute Genomics Platform"/>
            <consortium name="The Broad Institute Genome Sequencing Center for Infectious Disease"/>
            <person name="Wu L."/>
            <person name="Ma J."/>
        </authorList>
    </citation>
    <scope>NUCLEOTIDE SEQUENCE [LARGE SCALE GENOMIC DNA]</scope>
    <source>
        <strain evidence="5">JCM 11650</strain>
    </source>
</reference>
<evidence type="ECO:0000259" key="3">
    <source>
        <dbReference type="SMART" id="SM00822"/>
    </source>
</evidence>
<dbReference type="PROSITE" id="PS51318">
    <property type="entry name" value="TAT"/>
    <property type="match status" value="1"/>
</dbReference>
<proteinExistence type="inferred from homology"/>
<accession>A0ABW4PVI9</accession>
<gene>
    <name evidence="4" type="ORF">ACFSDA_04360</name>
</gene>
<dbReference type="Gene3D" id="3.40.50.720">
    <property type="entry name" value="NAD(P)-binding Rossmann-like Domain"/>
    <property type="match status" value="1"/>
</dbReference>
<dbReference type="Proteomes" id="UP001597280">
    <property type="component" value="Unassembled WGS sequence"/>
</dbReference>
<dbReference type="PANTHER" id="PTHR43008">
    <property type="entry name" value="BENZIL REDUCTASE"/>
    <property type="match status" value="1"/>
</dbReference>
<name>A0ABW4PVI9_9MICO</name>